<feature type="compositionally biased region" description="Pro residues" evidence="1">
    <location>
        <begin position="139"/>
        <end position="165"/>
    </location>
</feature>
<evidence type="ECO:0000256" key="2">
    <source>
        <dbReference type="SAM" id="SignalP"/>
    </source>
</evidence>
<organism evidence="3 4">
    <name type="scientific">Streptomyces chengmaiensis</name>
    <dbReference type="NCBI Taxonomy" id="3040919"/>
    <lineage>
        <taxon>Bacteria</taxon>
        <taxon>Bacillati</taxon>
        <taxon>Actinomycetota</taxon>
        <taxon>Actinomycetes</taxon>
        <taxon>Kitasatosporales</taxon>
        <taxon>Streptomycetaceae</taxon>
        <taxon>Streptomyces</taxon>
    </lineage>
</organism>
<feature type="region of interest" description="Disordered" evidence="1">
    <location>
        <begin position="30"/>
        <end position="206"/>
    </location>
</feature>
<keyword evidence="4" id="KW-1185">Reference proteome</keyword>
<feature type="chain" id="PRO_5047491930" description="Lipoprotein" evidence="2">
    <location>
        <begin position="29"/>
        <end position="206"/>
    </location>
</feature>
<dbReference type="RefSeq" id="WP_279932466.1">
    <property type="nucleotide sequence ID" value="NZ_JARWBG010000060.1"/>
</dbReference>
<feature type="signal peptide" evidence="2">
    <location>
        <begin position="1"/>
        <end position="28"/>
    </location>
</feature>
<name>A0ABT6HX12_9ACTN</name>
<evidence type="ECO:0000313" key="4">
    <source>
        <dbReference type="Proteomes" id="UP001223144"/>
    </source>
</evidence>
<evidence type="ECO:0000313" key="3">
    <source>
        <dbReference type="EMBL" id="MDH2393246.1"/>
    </source>
</evidence>
<feature type="compositionally biased region" description="Pro residues" evidence="1">
    <location>
        <begin position="103"/>
        <end position="112"/>
    </location>
</feature>
<feature type="compositionally biased region" description="Basic and acidic residues" evidence="1">
    <location>
        <begin position="70"/>
        <end position="97"/>
    </location>
</feature>
<feature type="compositionally biased region" description="Basic and acidic residues" evidence="1">
    <location>
        <begin position="185"/>
        <end position="197"/>
    </location>
</feature>
<dbReference type="Proteomes" id="UP001223144">
    <property type="component" value="Unassembled WGS sequence"/>
</dbReference>
<reference evidence="3 4" key="1">
    <citation type="submission" date="2023-04" db="EMBL/GenBank/DDBJ databases">
        <title>Streptomyces chengmaiensis sp. nov. isolated from the stem of mangrove plant in Hainan.</title>
        <authorList>
            <person name="Huang X."/>
            <person name="Zhou S."/>
            <person name="Chu X."/>
            <person name="Xie Y."/>
            <person name="Lin Y."/>
        </authorList>
    </citation>
    <scope>NUCLEOTIDE SEQUENCE [LARGE SCALE GENOMIC DNA]</scope>
    <source>
        <strain evidence="3 4">HNM0663</strain>
    </source>
</reference>
<dbReference type="PROSITE" id="PS51257">
    <property type="entry name" value="PROKAR_LIPOPROTEIN"/>
    <property type="match status" value="1"/>
</dbReference>
<dbReference type="EMBL" id="JARWBG010000060">
    <property type="protein sequence ID" value="MDH2393246.1"/>
    <property type="molecule type" value="Genomic_DNA"/>
</dbReference>
<proteinExistence type="predicted"/>
<keyword evidence="2" id="KW-0732">Signal</keyword>
<evidence type="ECO:0000256" key="1">
    <source>
        <dbReference type="SAM" id="MobiDB-lite"/>
    </source>
</evidence>
<comment type="caution">
    <text evidence="3">The sequence shown here is derived from an EMBL/GenBank/DDBJ whole genome shotgun (WGS) entry which is preliminary data.</text>
</comment>
<evidence type="ECO:0008006" key="5">
    <source>
        <dbReference type="Google" id="ProtNLM"/>
    </source>
</evidence>
<sequence>MRQLSVPGRPGRRTAAWIAASLALAASAGCMSVGDDDKGDAKPVPSTSVDQGGTAAEPDGGHGAPGGRRVYTDHEHGGKSEKDEAAEKEEAQGEREATVSPSPSGPEPSPPSEPRRGGEPPMPPKGKPSPTEGDDGGSTPPPPPSQPPSEPAEPPSEPSPGPSPEPTDEPTASSAPEVHAGAMHPVDERGDGMRGEPEASPQPGPA</sequence>
<protein>
    <recommendedName>
        <fullName evidence="5">Lipoprotein</fullName>
    </recommendedName>
</protein>
<gene>
    <name evidence="3" type="ORF">QCN29_31645</name>
</gene>
<accession>A0ABT6HX12</accession>